<sequence length="59" mass="6677">MENLIKNLLEKSKKKTTVSYAAKNSRIKFDENFGKNKMEIASKLIGENSNSLSERLASK</sequence>
<dbReference type="AlphaFoldDB" id="A0AAP1RGN2"/>
<comment type="caution">
    <text evidence="1">The sequence shown here is derived from an EMBL/GenBank/DDBJ whole genome shotgun (WGS) entry which is preliminary data.</text>
</comment>
<evidence type="ECO:0000313" key="1">
    <source>
        <dbReference type="EMBL" id="MBE7695984.1"/>
    </source>
</evidence>
<reference evidence="1 2" key="1">
    <citation type="journal article" date="2020" name="Int. J. Syst. Evol. Microbiol.">
        <title>Tenacibaculum piscium sp. nov., isolated from skin ulcers of sea-farmed fish, and description of Tenacibaculum finnmarkense sp. nov. with subdivision into genomovars finnmarkense and ulcerans.</title>
        <authorList>
            <person name="Olsen A.B."/>
            <person name="Spilsberg B."/>
            <person name="Nilsen H.K."/>
            <person name="Lagesen K."/>
            <person name="Gulla S."/>
            <person name="Avendano-Herrera R."/>
            <person name="Irgang R."/>
            <person name="Duchaud E."/>
            <person name="Colquhoun D.J."/>
        </authorList>
    </citation>
    <scope>NUCLEOTIDE SEQUENCE [LARGE SCALE GENOMIC DNA]</scope>
    <source>
        <strain evidence="1 2">TNO037</strain>
    </source>
</reference>
<dbReference type="RefSeq" id="WP_101918633.1">
    <property type="nucleotide sequence ID" value="NZ_JAFMUB010000005.1"/>
</dbReference>
<evidence type="ECO:0000313" key="2">
    <source>
        <dbReference type="Proteomes" id="UP000806077"/>
    </source>
</evidence>
<dbReference type="EMBL" id="WXXV01000018">
    <property type="protein sequence ID" value="MBE7695984.1"/>
    <property type="molecule type" value="Genomic_DNA"/>
</dbReference>
<accession>A0AAP1RGN2</accession>
<gene>
    <name evidence="1" type="ORF">F7645_11200</name>
</gene>
<name>A0AAP1RGN2_9FLAO</name>
<proteinExistence type="predicted"/>
<organism evidence="1 2">
    <name type="scientific">Tenacibaculum finnmarkense genomovar finnmarkense</name>
    <dbReference type="NCBI Taxonomy" id="1458503"/>
    <lineage>
        <taxon>Bacteria</taxon>
        <taxon>Pseudomonadati</taxon>
        <taxon>Bacteroidota</taxon>
        <taxon>Flavobacteriia</taxon>
        <taxon>Flavobacteriales</taxon>
        <taxon>Flavobacteriaceae</taxon>
        <taxon>Tenacibaculum</taxon>
        <taxon>Tenacibaculum finnmarkense</taxon>
    </lineage>
</organism>
<dbReference type="Proteomes" id="UP000806077">
    <property type="component" value="Unassembled WGS sequence"/>
</dbReference>
<keyword evidence="2" id="KW-1185">Reference proteome</keyword>
<protein>
    <submittedName>
        <fullName evidence="1">Uncharacterized protein</fullName>
    </submittedName>
</protein>